<dbReference type="Proteomes" id="UP000652761">
    <property type="component" value="Unassembled WGS sequence"/>
</dbReference>
<accession>A0A843X9J5</accession>
<keyword evidence="2" id="KW-1185">Reference proteome</keyword>
<evidence type="ECO:0000313" key="2">
    <source>
        <dbReference type="Proteomes" id="UP000652761"/>
    </source>
</evidence>
<protein>
    <submittedName>
        <fullName evidence="1">Uncharacterized protein</fullName>
    </submittedName>
</protein>
<dbReference type="AlphaFoldDB" id="A0A843X9J5"/>
<reference evidence="1" key="1">
    <citation type="submission" date="2017-07" db="EMBL/GenBank/DDBJ databases">
        <title>Taro Niue Genome Assembly and Annotation.</title>
        <authorList>
            <person name="Atibalentja N."/>
            <person name="Keating K."/>
            <person name="Fields C.J."/>
        </authorList>
    </citation>
    <scope>NUCLEOTIDE SEQUENCE</scope>
    <source>
        <strain evidence="1">Niue_2</strain>
        <tissue evidence="1">Leaf</tissue>
    </source>
</reference>
<evidence type="ECO:0000313" key="1">
    <source>
        <dbReference type="EMBL" id="MQM15980.1"/>
    </source>
</evidence>
<dbReference type="EMBL" id="NMUH01006777">
    <property type="protein sequence ID" value="MQM15980.1"/>
    <property type="molecule type" value="Genomic_DNA"/>
</dbReference>
<organism evidence="1 2">
    <name type="scientific">Colocasia esculenta</name>
    <name type="common">Wild taro</name>
    <name type="synonym">Arum esculentum</name>
    <dbReference type="NCBI Taxonomy" id="4460"/>
    <lineage>
        <taxon>Eukaryota</taxon>
        <taxon>Viridiplantae</taxon>
        <taxon>Streptophyta</taxon>
        <taxon>Embryophyta</taxon>
        <taxon>Tracheophyta</taxon>
        <taxon>Spermatophyta</taxon>
        <taxon>Magnoliopsida</taxon>
        <taxon>Liliopsida</taxon>
        <taxon>Araceae</taxon>
        <taxon>Aroideae</taxon>
        <taxon>Colocasieae</taxon>
        <taxon>Colocasia</taxon>
    </lineage>
</organism>
<comment type="caution">
    <text evidence="1">The sequence shown here is derived from an EMBL/GenBank/DDBJ whole genome shotgun (WGS) entry which is preliminary data.</text>
</comment>
<sequence>MLAVISNIPMHNFLQVHTLLRGTTLPLLPRLLLPVHTPLRGTAADS</sequence>
<name>A0A843X9J5_COLES</name>
<proteinExistence type="predicted"/>
<gene>
    <name evidence="1" type="ORF">Taro_048936</name>
</gene>